<dbReference type="InParanoid" id="H3C9X0"/>
<dbReference type="Ensembl" id="ENSTNIT00000005188.1">
    <property type="protein sequence ID" value="ENSTNIP00000005042.1"/>
    <property type="gene ID" value="ENSTNIG00000002492.1"/>
</dbReference>
<evidence type="ECO:0000259" key="4">
    <source>
        <dbReference type="PROSITE" id="PS50003"/>
    </source>
</evidence>
<dbReference type="Pfam" id="PF02174">
    <property type="entry name" value="IRS"/>
    <property type="match status" value="1"/>
</dbReference>
<proteinExistence type="inferred from homology"/>
<evidence type="ECO:0000313" key="6">
    <source>
        <dbReference type="Ensembl" id="ENSTNIP00000005042.1"/>
    </source>
</evidence>
<reference evidence="6" key="2">
    <citation type="submission" date="2025-08" db="UniProtKB">
        <authorList>
            <consortium name="Ensembl"/>
        </authorList>
    </citation>
    <scope>IDENTIFICATION</scope>
</reference>
<feature type="compositionally biased region" description="Polar residues" evidence="3">
    <location>
        <begin position="402"/>
        <end position="413"/>
    </location>
</feature>
<reference evidence="6" key="3">
    <citation type="submission" date="2025-09" db="UniProtKB">
        <authorList>
            <consortium name="Ensembl"/>
        </authorList>
    </citation>
    <scope>IDENTIFICATION</scope>
</reference>
<dbReference type="InterPro" id="IPR050996">
    <property type="entry name" value="Docking_Protein_DOK"/>
</dbReference>
<dbReference type="Pfam" id="PF00169">
    <property type="entry name" value="PH"/>
    <property type="match status" value="1"/>
</dbReference>
<dbReference type="PROSITE" id="PS50003">
    <property type="entry name" value="PH_DOMAIN"/>
    <property type="match status" value="1"/>
</dbReference>
<keyword evidence="7" id="KW-1185">Reference proteome</keyword>
<protein>
    <submittedName>
        <fullName evidence="6">Docking protein 1b</fullName>
    </submittedName>
</protein>
<dbReference type="HOGENOM" id="CLU_030101_3_1_1"/>
<feature type="region of interest" description="Disordered" evidence="3">
    <location>
        <begin position="331"/>
        <end position="439"/>
    </location>
</feature>
<feature type="region of interest" description="Disordered" evidence="3">
    <location>
        <begin position="262"/>
        <end position="310"/>
    </location>
</feature>
<dbReference type="PANTHER" id="PTHR21258:SF46">
    <property type="entry name" value="DOCKING PROTEIN 1"/>
    <property type="match status" value="1"/>
</dbReference>
<evidence type="ECO:0000256" key="1">
    <source>
        <dbReference type="ARBA" id="ARBA00010955"/>
    </source>
</evidence>
<dbReference type="GeneTree" id="ENSGT00940000155980"/>
<dbReference type="InterPro" id="IPR037751">
    <property type="entry name" value="Dok1/2/3_PTB"/>
</dbReference>
<dbReference type="Gene3D" id="2.30.29.30">
    <property type="entry name" value="Pleckstrin-homology domain (PH domain)/Phosphotyrosine-binding domain (PTB)"/>
    <property type="match status" value="2"/>
</dbReference>
<evidence type="ECO:0000313" key="7">
    <source>
        <dbReference type="Proteomes" id="UP000007303"/>
    </source>
</evidence>
<dbReference type="Proteomes" id="UP000007303">
    <property type="component" value="Unassembled WGS sequence"/>
</dbReference>
<dbReference type="PROSITE" id="PS51064">
    <property type="entry name" value="IRS_PTB"/>
    <property type="match status" value="1"/>
</dbReference>
<evidence type="ECO:0000256" key="2">
    <source>
        <dbReference type="ARBA" id="ARBA00022553"/>
    </source>
</evidence>
<dbReference type="SMART" id="SM00310">
    <property type="entry name" value="PTBI"/>
    <property type="match status" value="1"/>
</dbReference>
<comment type="similarity">
    <text evidence="1">Belongs to the DOK family. Type A subfamily.</text>
</comment>
<evidence type="ECO:0000259" key="5">
    <source>
        <dbReference type="PROSITE" id="PS51064"/>
    </source>
</evidence>
<dbReference type="InterPro" id="IPR002404">
    <property type="entry name" value="IRS_PTB"/>
</dbReference>
<organism evidence="6 7">
    <name type="scientific">Tetraodon nigroviridis</name>
    <name type="common">Spotted green pufferfish</name>
    <name type="synonym">Chelonodon nigroviridis</name>
    <dbReference type="NCBI Taxonomy" id="99883"/>
    <lineage>
        <taxon>Eukaryota</taxon>
        <taxon>Metazoa</taxon>
        <taxon>Chordata</taxon>
        <taxon>Craniata</taxon>
        <taxon>Vertebrata</taxon>
        <taxon>Euteleostomi</taxon>
        <taxon>Actinopterygii</taxon>
        <taxon>Neopterygii</taxon>
        <taxon>Teleostei</taxon>
        <taxon>Neoteleostei</taxon>
        <taxon>Acanthomorphata</taxon>
        <taxon>Eupercaria</taxon>
        <taxon>Tetraodontiformes</taxon>
        <taxon>Tetradontoidea</taxon>
        <taxon>Tetraodontidae</taxon>
        <taxon>Tetraodon</taxon>
    </lineage>
</organism>
<dbReference type="GO" id="GO:0043410">
    <property type="term" value="P:positive regulation of MAPK cascade"/>
    <property type="evidence" value="ECO:0007669"/>
    <property type="project" value="TreeGrafter"/>
</dbReference>
<dbReference type="GO" id="GO:0007169">
    <property type="term" value="P:cell surface receptor protein tyrosine kinase signaling pathway"/>
    <property type="evidence" value="ECO:0007669"/>
    <property type="project" value="TreeGrafter"/>
</dbReference>
<accession>H3C9X0</accession>
<dbReference type="SUPFAM" id="SSF50729">
    <property type="entry name" value="PH domain-like"/>
    <property type="match status" value="2"/>
</dbReference>
<reference evidence="7" key="1">
    <citation type="journal article" date="2004" name="Nature">
        <title>Genome duplication in the teleost fish Tetraodon nigroviridis reveals the early vertebrate proto-karyotype.</title>
        <authorList>
            <person name="Jaillon O."/>
            <person name="Aury J.-M."/>
            <person name="Brunet F."/>
            <person name="Petit J.-L."/>
            <person name="Stange-Thomann N."/>
            <person name="Mauceli E."/>
            <person name="Bouneau L."/>
            <person name="Fischer C."/>
            <person name="Ozouf-Costaz C."/>
            <person name="Bernot A."/>
            <person name="Nicaud S."/>
            <person name="Jaffe D."/>
            <person name="Fisher S."/>
            <person name="Lutfalla G."/>
            <person name="Dossat C."/>
            <person name="Segurens B."/>
            <person name="Dasilva C."/>
            <person name="Salanoubat M."/>
            <person name="Levy M."/>
            <person name="Boudet N."/>
            <person name="Castellano S."/>
            <person name="Anthouard V."/>
            <person name="Jubin C."/>
            <person name="Castelli V."/>
            <person name="Katinka M."/>
            <person name="Vacherie B."/>
            <person name="Biemont C."/>
            <person name="Skalli Z."/>
            <person name="Cattolico L."/>
            <person name="Poulain J."/>
            <person name="De Berardinis V."/>
            <person name="Cruaud C."/>
            <person name="Duprat S."/>
            <person name="Brottier P."/>
            <person name="Coutanceau J.-P."/>
            <person name="Gouzy J."/>
            <person name="Parra G."/>
            <person name="Lardier G."/>
            <person name="Chapple C."/>
            <person name="McKernan K.J."/>
            <person name="McEwan P."/>
            <person name="Bosak S."/>
            <person name="Kellis M."/>
            <person name="Volff J.-N."/>
            <person name="Guigo R."/>
            <person name="Zody M.C."/>
            <person name="Mesirov J."/>
            <person name="Lindblad-Toh K."/>
            <person name="Birren B."/>
            <person name="Nusbaum C."/>
            <person name="Kahn D."/>
            <person name="Robinson-Rechavi M."/>
            <person name="Laudet V."/>
            <person name="Schachter V."/>
            <person name="Quetier F."/>
            <person name="Saurin W."/>
            <person name="Scarpelli C."/>
            <person name="Wincker P."/>
            <person name="Lander E.S."/>
            <person name="Weissenbach J."/>
            <person name="Roest Crollius H."/>
        </authorList>
    </citation>
    <scope>NUCLEOTIDE SEQUENCE [LARGE SCALE GENOMIC DNA]</scope>
</reference>
<dbReference type="InterPro" id="IPR001849">
    <property type="entry name" value="PH_domain"/>
</dbReference>
<evidence type="ECO:0000256" key="3">
    <source>
        <dbReference type="SAM" id="MobiDB-lite"/>
    </source>
</evidence>
<dbReference type="InterPro" id="IPR011993">
    <property type="entry name" value="PH-like_dom_sf"/>
</dbReference>
<dbReference type="STRING" id="99883.ENSTNIP00000005042"/>
<dbReference type="PANTHER" id="PTHR21258">
    <property type="entry name" value="DOCKING PROTEIN RELATED"/>
    <property type="match status" value="1"/>
</dbReference>
<dbReference type="GO" id="GO:0007265">
    <property type="term" value="P:Ras protein signal transduction"/>
    <property type="evidence" value="ECO:0007669"/>
    <property type="project" value="TreeGrafter"/>
</dbReference>
<dbReference type="GO" id="GO:0005737">
    <property type="term" value="C:cytoplasm"/>
    <property type="evidence" value="ECO:0007669"/>
    <property type="project" value="TreeGrafter"/>
</dbReference>
<name>H3C9X0_TETNG</name>
<dbReference type="AlphaFoldDB" id="H3C9X0"/>
<sequence>MDVHVKEGQLFVQHQKFGKKWKKNWFVLYPASQNGIARLEFFDSSSGGGSGGGGGSGSGSNEKTRRLDKKIIRLSECISILPALTETCPKDNMAAFCVETNDKTHVFAAEQDTAKEWMETMCDIAFQPQGGCSGSNNNIANSNGGPQEIQMSENLIYYSREEVNEFWVIIQRTEASERCGLSGNYWLKAENDALILRDSMIKKNILVWPYKLLRRYGRDRVMFSFEAGRRCDSGPGNFTFETKQGNEIFALVDQAIQSQKALAEDRHLSGPSSYDTDELPAMLGAGSWGQGPAKAPPAADEPTGFYSEPADSVRLPAFDSLYSDPVDSIVAQGQSGNHRKPPDLYAHTQARPPGGQAEGSSANSEHIYDEPEGCAQGASTTIYDEAWVEPRRQGEPAPPSGPSANYSTLTQPGPSRPLRWTKPVTAPKPGKGGPARKEP</sequence>
<dbReference type="SMART" id="SM01244">
    <property type="entry name" value="IRS"/>
    <property type="match status" value="1"/>
</dbReference>
<feature type="domain" description="PH" evidence="4">
    <location>
        <begin position="3"/>
        <end position="126"/>
    </location>
</feature>
<dbReference type="CDD" id="cd01203">
    <property type="entry name" value="PTB_DOK1_DOK2_DOK3"/>
    <property type="match status" value="1"/>
</dbReference>
<feature type="domain" description="IRS-type PTB" evidence="5">
    <location>
        <begin position="162"/>
        <end position="266"/>
    </location>
</feature>
<keyword evidence="2" id="KW-0597">Phosphoprotein</keyword>
<dbReference type="SMART" id="SM00233">
    <property type="entry name" value="PH"/>
    <property type="match status" value="1"/>
</dbReference>
<dbReference type="OMA" id="EFFDCKE"/>